<organism evidence="2 3">
    <name type="scientific">Halorientalis persicus</name>
    <dbReference type="NCBI Taxonomy" id="1367881"/>
    <lineage>
        <taxon>Archaea</taxon>
        <taxon>Methanobacteriati</taxon>
        <taxon>Methanobacteriota</taxon>
        <taxon>Stenosarchaea group</taxon>
        <taxon>Halobacteria</taxon>
        <taxon>Halobacteriales</taxon>
        <taxon>Haloarculaceae</taxon>
        <taxon>Halorientalis</taxon>
    </lineage>
</organism>
<dbReference type="RefSeq" id="WP_092664234.1">
    <property type="nucleotide sequence ID" value="NZ_FOCX01000042.1"/>
</dbReference>
<feature type="transmembrane region" description="Helical" evidence="1">
    <location>
        <begin position="6"/>
        <end position="25"/>
    </location>
</feature>
<name>A0A1H8VVS5_9EURY</name>
<keyword evidence="1" id="KW-0812">Transmembrane</keyword>
<protein>
    <submittedName>
        <fullName evidence="2">Uncharacterized protein</fullName>
    </submittedName>
</protein>
<dbReference type="Proteomes" id="UP000198775">
    <property type="component" value="Unassembled WGS sequence"/>
</dbReference>
<evidence type="ECO:0000313" key="3">
    <source>
        <dbReference type="Proteomes" id="UP000198775"/>
    </source>
</evidence>
<gene>
    <name evidence="2" type="ORF">SAMN05216388_104210</name>
</gene>
<accession>A0A1H8VVS5</accession>
<proteinExistence type="predicted"/>
<keyword evidence="1" id="KW-0472">Membrane</keyword>
<reference evidence="3" key="1">
    <citation type="submission" date="2016-10" db="EMBL/GenBank/DDBJ databases">
        <authorList>
            <person name="Varghese N."/>
            <person name="Submissions S."/>
        </authorList>
    </citation>
    <scope>NUCLEOTIDE SEQUENCE [LARGE SCALE GENOMIC DNA]</scope>
    <source>
        <strain evidence="3">IBRC-M 10043</strain>
    </source>
</reference>
<dbReference type="EMBL" id="FOCX01000042">
    <property type="protein sequence ID" value="SEP19028.1"/>
    <property type="molecule type" value="Genomic_DNA"/>
</dbReference>
<evidence type="ECO:0000256" key="1">
    <source>
        <dbReference type="SAM" id="Phobius"/>
    </source>
</evidence>
<evidence type="ECO:0000313" key="2">
    <source>
        <dbReference type="EMBL" id="SEP19028.1"/>
    </source>
</evidence>
<keyword evidence="3" id="KW-1185">Reference proteome</keyword>
<sequence length="65" mass="6736">MDAESGAMALTIGVGLGVVALLGYLSPIYAIPSSQETVFAISLCGFGLLVVAYTVATTKYESQLY</sequence>
<keyword evidence="1" id="KW-1133">Transmembrane helix</keyword>
<dbReference type="AlphaFoldDB" id="A0A1H8VVS5"/>
<feature type="transmembrane region" description="Helical" evidence="1">
    <location>
        <begin position="37"/>
        <end position="56"/>
    </location>
</feature>